<gene>
    <name evidence="1" type="ORF">P8A19_40840</name>
</gene>
<evidence type="ECO:0000313" key="1">
    <source>
        <dbReference type="EMBL" id="WLQ61375.1"/>
    </source>
</evidence>
<protein>
    <submittedName>
        <fullName evidence="1">Uncharacterized protein</fullName>
    </submittedName>
</protein>
<keyword evidence="2" id="KW-1185">Reference proteome</keyword>
<dbReference type="EMBL" id="CP120988">
    <property type="protein sequence ID" value="WLQ61375.1"/>
    <property type="molecule type" value="Genomic_DNA"/>
</dbReference>
<organism evidence="1 2">
    <name type="scientific">Streptomyces poriferorum</name>
    <dbReference type="NCBI Taxonomy" id="2798799"/>
    <lineage>
        <taxon>Bacteria</taxon>
        <taxon>Bacillati</taxon>
        <taxon>Actinomycetota</taxon>
        <taxon>Actinomycetes</taxon>
        <taxon>Kitasatosporales</taxon>
        <taxon>Streptomycetaceae</taxon>
        <taxon>Streptomyces</taxon>
    </lineage>
</organism>
<sequence>MNLRQAQTVYVKDAGGNYKARERSFNDTISSVEWRQSKSKSKSK</sequence>
<dbReference type="Proteomes" id="UP001235744">
    <property type="component" value="Chromosome"/>
</dbReference>
<reference evidence="1 2" key="1">
    <citation type="submission" date="2023-03" db="EMBL/GenBank/DDBJ databases">
        <title>Isolation and description of six Streptomyces strains from soil environments, able to metabolize different microbial glucans.</title>
        <authorList>
            <person name="Widen T."/>
            <person name="Larsbrink J."/>
        </authorList>
    </citation>
    <scope>NUCLEOTIDE SEQUENCE [LARGE SCALE GENOMIC DNA]</scope>
    <source>
        <strain evidence="1 2">Alt2</strain>
    </source>
</reference>
<name>A0ABY9J2F4_9ACTN</name>
<dbReference type="RefSeq" id="WP_306068595.1">
    <property type="nucleotide sequence ID" value="NZ_CP120988.1"/>
</dbReference>
<accession>A0ABY9J2F4</accession>
<evidence type="ECO:0000313" key="2">
    <source>
        <dbReference type="Proteomes" id="UP001235744"/>
    </source>
</evidence>
<proteinExistence type="predicted"/>